<dbReference type="EMBL" id="JASFZW010000011">
    <property type="protein sequence ID" value="KAK2076237.1"/>
    <property type="molecule type" value="Genomic_DNA"/>
</dbReference>
<protein>
    <submittedName>
        <fullName evidence="1">Uncharacterized protein</fullName>
    </submittedName>
</protein>
<name>A0AAD9IHC5_PROWI</name>
<gene>
    <name evidence="1" type="ORF">QBZ16_001169</name>
</gene>
<sequence length="119" mass="13453">MWPFRRTVPVTEEEHVRLRRKCGLMVGTLRHCLKANGGNPDICKNLEIQAAQCYAEILEPELAREHEACFTRLVNSRGRLPKTYCDSQVEAIKASLRSRKLFPFDQAKPSPAGSKATRG</sequence>
<evidence type="ECO:0000313" key="1">
    <source>
        <dbReference type="EMBL" id="KAK2076237.1"/>
    </source>
</evidence>
<dbReference type="AlphaFoldDB" id="A0AAD9IHC5"/>
<comment type="caution">
    <text evidence="1">The sequence shown here is derived from an EMBL/GenBank/DDBJ whole genome shotgun (WGS) entry which is preliminary data.</text>
</comment>
<reference evidence="1" key="1">
    <citation type="submission" date="2021-01" db="EMBL/GenBank/DDBJ databases">
        <authorList>
            <person name="Eckstrom K.M.E."/>
        </authorList>
    </citation>
    <scope>NUCLEOTIDE SEQUENCE</scope>
    <source>
        <strain evidence="1">UVCC 0001</strain>
    </source>
</reference>
<dbReference type="Proteomes" id="UP001255856">
    <property type="component" value="Unassembled WGS sequence"/>
</dbReference>
<organism evidence="1 2">
    <name type="scientific">Prototheca wickerhamii</name>
    <dbReference type="NCBI Taxonomy" id="3111"/>
    <lineage>
        <taxon>Eukaryota</taxon>
        <taxon>Viridiplantae</taxon>
        <taxon>Chlorophyta</taxon>
        <taxon>core chlorophytes</taxon>
        <taxon>Trebouxiophyceae</taxon>
        <taxon>Chlorellales</taxon>
        <taxon>Chlorellaceae</taxon>
        <taxon>Prototheca</taxon>
    </lineage>
</organism>
<evidence type="ECO:0000313" key="2">
    <source>
        <dbReference type="Proteomes" id="UP001255856"/>
    </source>
</evidence>
<keyword evidence="2" id="KW-1185">Reference proteome</keyword>
<proteinExistence type="predicted"/>
<accession>A0AAD9IHC5</accession>